<dbReference type="EMBL" id="JBHOMY010000010">
    <property type="protein sequence ID" value="MFC1455709.1"/>
    <property type="molecule type" value="Genomic_DNA"/>
</dbReference>
<organism evidence="1 2">
    <name type="scientific">Microvirga arabica</name>
    <dbReference type="NCBI Taxonomy" id="1128671"/>
    <lineage>
        <taxon>Bacteria</taxon>
        <taxon>Pseudomonadati</taxon>
        <taxon>Pseudomonadota</taxon>
        <taxon>Alphaproteobacteria</taxon>
        <taxon>Hyphomicrobiales</taxon>
        <taxon>Methylobacteriaceae</taxon>
        <taxon>Microvirga</taxon>
    </lineage>
</organism>
<evidence type="ECO:0000313" key="1">
    <source>
        <dbReference type="EMBL" id="MFC1455709.1"/>
    </source>
</evidence>
<sequence length="72" mass="8195">MHEEDFTSRLKCDTELDFPGSNTATLNKWAADALRKVADRIEKDELYDGFHPVMDNVGKPIGTVYVDYSLED</sequence>
<evidence type="ECO:0000313" key="2">
    <source>
        <dbReference type="Proteomes" id="UP001593940"/>
    </source>
</evidence>
<protein>
    <submittedName>
        <fullName evidence="1">Uncharacterized protein</fullName>
    </submittedName>
</protein>
<dbReference type="Proteomes" id="UP001593940">
    <property type="component" value="Unassembled WGS sequence"/>
</dbReference>
<proteinExistence type="predicted"/>
<accession>A0ABV6Y354</accession>
<gene>
    <name evidence="1" type="ORF">ACETIH_03040</name>
</gene>
<reference evidence="1 2" key="1">
    <citation type="submission" date="2024-09" db="EMBL/GenBank/DDBJ databases">
        <title>Nodulacao em especies de Leguminosae Basais da Amazonia e Caracterizacao dos Rizobios e Bacterias Associadas aos Nodulos.</title>
        <authorList>
            <person name="Jambeiro I.C.A."/>
            <person name="Lopes I.S."/>
            <person name="Aguiar E.R.G.R."/>
            <person name="Santos A.F.J."/>
            <person name="Dos Santos J.M.F."/>
            <person name="Gross E."/>
        </authorList>
    </citation>
    <scope>NUCLEOTIDE SEQUENCE [LARGE SCALE GENOMIC DNA]</scope>
    <source>
        <strain evidence="1 2">BRUESC1165</strain>
    </source>
</reference>
<name>A0ABV6Y354_9HYPH</name>
<dbReference type="RefSeq" id="WP_377028794.1">
    <property type="nucleotide sequence ID" value="NZ_JBHOMY010000010.1"/>
</dbReference>
<comment type="caution">
    <text evidence="1">The sequence shown here is derived from an EMBL/GenBank/DDBJ whole genome shotgun (WGS) entry which is preliminary data.</text>
</comment>
<keyword evidence="2" id="KW-1185">Reference proteome</keyword>